<evidence type="ECO:0000313" key="1">
    <source>
        <dbReference type="EMBL" id="OAY35393.1"/>
    </source>
</evidence>
<protein>
    <submittedName>
        <fullName evidence="1">Uncharacterized protein</fullName>
    </submittedName>
</protein>
<dbReference type="EMBL" id="CM004398">
    <property type="protein sequence ID" value="OAY35393.1"/>
    <property type="molecule type" value="Genomic_DNA"/>
</dbReference>
<dbReference type="AlphaFoldDB" id="A0A2C9UWC9"/>
<name>A0A2C9UWC9_MANES</name>
<proteinExistence type="predicted"/>
<gene>
    <name evidence="1" type="ORF">MANES_12G098000</name>
</gene>
<dbReference type="STRING" id="3983.A0A2C9UWC9"/>
<reference evidence="1" key="1">
    <citation type="submission" date="2016-02" db="EMBL/GenBank/DDBJ databases">
        <title>WGS assembly of Manihot esculenta.</title>
        <authorList>
            <person name="Bredeson J.V."/>
            <person name="Prochnik S.E."/>
            <person name="Lyons J.B."/>
            <person name="Schmutz J."/>
            <person name="Grimwood J."/>
            <person name="Vrebalov J."/>
            <person name="Bart R.S."/>
            <person name="Amuge T."/>
            <person name="Ferguson M.E."/>
            <person name="Green R."/>
            <person name="Putnam N."/>
            <person name="Stites J."/>
            <person name="Rounsley S."/>
            <person name="Rokhsar D.S."/>
        </authorList>
    </citation>
    <scope>NUCLEOTIDE SEQUENCE [LARGE SCALE GENOMIC DNA]</scope>
    <source>
        <tissue evidence="1">Leaf</tissue>
    </source>
</reference>
<sequence>MALFFSINLFVCLRRILFHVLTSSSVFWQYFTLHRTRKIFGISLSLILINLAAIMERADENLLPSVYKEVSEHLGTHNFLPLNK</sequence>
<accession>A0A2C9UWC9</accession>
<organism evidence="1">
    <name type="scientific">Manihot esculenta</name>
    <name type="common">Cassava</name>
    <name type="synonym">Jatropha manihot</name>
    <dbReference type="NCBI Taxonomy" id="3983"/>
    <lineage>
        <taxon>Eukaryota</taxon>
        <taxon>Viridiplantae</taxon>
        <taxon>Streptophyta</taxon>
        <taxon>Embryophyta</taxon>
        <taxon>Tracheophyta</taxon>
        <taxon>Spermatophyta</taxon>
        <taxon>Magnoliopsida</taxon>
        <taxon>eudicotyledons</taxon>
        <taxon>Gunneridae</taxon>
        <taxon>Pentapetalae</taxon>
        <taxon>rosids</taxon>
        <taxon>fabids</taxon>
        <taxon>Malpighiales</taxon>
        <taxon>Euphorbiaceae</taxon>
        <taxon>Crotonoideae</taxon>
        <taxon>Manihoteae</taxon>
        <taxon>Manihot</taxon>
    </lineage>
</organism>